<evidence type="ECO:0000313" key="3">
    <source>
        <dbReference type="EMBL" id="KAI9250173.1"/>
    </source>
</evidence>
<dbReference type="AlphaFoldDB" id="A0AAD5JQS1"/>
<comment type="caution">
    <text evidence="3">The sequence shown here is derived from an EMBL/GenBank/DDBJ whole genome shotgun (WGS) entry which is preliminary data.</text>
</comment>
<evidence type="ECO:0000256" key="1">
    <source>
        <dbReference type="SAM" id="MobiDB-lite"/>
    </source>
</evidence>
<evidence type="ECO:0000313" key="4">
    <source>
        <dbReference type="Proteomes" id="UP001209540"/>
    </source>
</evidence>
<gene>
    <name evidence="3" type="ORF">BDA99DRAFT_608473</name>
</gene>
<proteinExistence type="predicted"/>
<feature type="region of interest" description="Disordered" evidence="1">
    <location>
        <begin position="13"/>
        <end position="34"/>
    </location>
</feature>
<evidence type="ECO:0000259" key="2">
    <source>
        <dbReference type="Pfam" id="PF06985"/>
    </source>
</evidence>
<dbReference type="PANTHER" id="PTHR24148:SF64">
    <property type="entry name" value="HETEROKARYON INCOMPATIBILITY DOMAIN-CONTAINING PROTEIN"/>
    <property type="match status" value="1"/>
</dbReference>
<reference evidence="3" key="1">
    <citation type="journal article" date="2022" name="IScience">
        <title>Evolution of zygomycete secretomes and the origins of terrestrial fungal ecologies.</title>
        <authorList>
            <person name="Chang Y."/>
            <person name="Wang Y."/>
            <person name="Mondo S."/>
            <person name="Ahrendt S."/>
            <person name="Andreopoulos W."/>
            <person name="Barry K."/>
            <person name="Beard J."/>
            <person name="Benny G.L."/>
            <person name="Blankenship S."/>
            <person name="Bonito G."/>
            <person name="Cuomo C."/>
            <person name="Desiro A."/>
            <person name="Gervers K.A."/>
            <person name="Hundley H."/>
            <person name="Kuo A."/>
            <person name="LaButti K."/>
            <person name="Lang B.F."/>
            <person name="Lipzen A."/>
            <person name="O'Donnell K."/>
            <person name="Pangilinan J."/>
            <person name="Reynolds N."/>
            <person name="Sandor L."/>
            <person name="Smith M.E."/>
            <person name="Tsang A."/>
            <person name="Grigoriev I.V."/>
            <person name="Stajich J.E."/>
            <person name="Spatafora J.W."/>
        </authorList>
    </citation>
    <scope>NUCLEOTIDE SEQUENCE</scope>
    <source>
        <strain evidence="3">RSA 2281</strain>
    </source>
</reference>
<dbReference type="InterPro" id="IPR010730">
    <property type="entry name" value="HET"/>
</dbReference>
<dbReference type="EMBL" id="JAIXMP010000033">
    <property type="protein sequence ID" value="KAI9250173.1"/>
    <property type="molecule type" value="Genomic_DNA"/>
</dbReference>
<name>A0AAD5JQS1_9FUNG</name>
<reference evidence="3" key="2">
    <citation type="submission" date="2023-02" db="EMBL/GenBank/DDBJ databases">
        <authorList>
            <consortium name="DOE Joint Genome Institute"/>
            <person name="Mondo S.J."/>
            <person name="Chang Y."/>
            <person name="Wang Y."/>
            <person name="Ahrendt S."/>
            <person name="Andreopoulos W."/>
            <person name="Barry K."/>
            <person name="Beard J."/>
            <person name="Benny G.L."/>
            <person name="Blankenship S."/>
            <person name="Bonito G."/>
            <person name="Cuomo C."/>
            <person name="Desiro A."/>
            <person name="Gervers K.A."/>
            <person name="Hundley H."/>
            <person name="Kuo A."/>
            <person name="LaButti K."/>
            <person name="Lang B.F."/>
            <person name="Lipzen A."/>
            <person name="O'Donnell K."/>
            <person name="Pangilinan J."/>
            <person name="Reynolds N."/>
            <person name="Sandor L."/>
            <person name="Smith M.W."/>
            <person name="Tsang A."/>
            <person name="Grigoriev I.V."/>
            <person name="Stajich J.E."/>
            <person name="Spatafora J.W."/>
        </authorList>
    </citation>
    <scope>NUCLEOTIDE SEQUENCE</scope>
    <source>
        <strain evidence="3">RSA 2281</strain>
    </source>
</reference>
<protein>
    <recommendedName>
        <fullName evidence="2">Heterokaryon incompatibility domain-containing protein</fullName>
    </recommendedName>
</protein>
<feature type="domain" description="Heterokaryon incompatibility" evidence="2">
    <location>
        <begin position="60"/>
        <end position="185"/>
    </location>
</feature>
<dbReference type="PANTHER" id="PTHR24148">
    <property type="entry name" value="ANKYRIN REPEAT DOMAIN-CONTAINING PROTEIN 39 HOMOLOG-RELATED"/>
    <property type="match status" value="1"/>
</dbReference>
<dbReference type="Proteomes" id="UP001209540">
    <property type="component" value="Unassembled WGS sequence"/>
</dbReference>
<dbReference type="Pfam" id="PF06985">
    <property type="entry name" value="HET"/>
    <property type="match status" value="1"/>
</dbReference>
<organism evidence="3 4">
    <name type="scientific">Phascolomyces articulosus</name>
    <dbReference type="NCBI Taxonomy" id="60185"/>
    <lineage>
        <taxon>Eukaryota</taxon>
        <taxon>Fungi</taxon>
        <taxon>Fungi incertae sedis</taxon>
        <taxon>Mucoromycota</taxon>
        <taxon>Mucoromycotina</taxon>
        <taxon>Mucoromycetes</taxon>
        <taxon>Mucorales</taxon>
        <taxon>Lichtheimiaceae</taxon>
        <taxon>Phascolomyces</taxon>
    </lineage>
</organism>
<accession>A0AAD5JQS1</accession>
<keyword evidence="4" id="KW-1185">Reference proteome</keyword>
<dbReference type="InterPro" id="IPR052895">
    <property type="entry name" value="HetReg/Transcr_Mod"/>
</dbReference>
<sequence length="571" mass="67751">MYITYETTQYSLNDRGKSPKFSQPPKKVPNDLPKPDFMPTKLVRISDTQVVDGSQVNEGYCALSYSWNQSGEIQQDDNGEYIRVDEGKHEIISYSNVSRDMMNRELSEKHRKIFEDIIDDKISYFTKTIKHVKFEGIIQQICQQFNIKYIWYDQLCINQDNDEEKKRELRKMYRIYENAYCTVALVPDVYNVFFLNTMIHEYFKRLWTLEEALKSKRLLFVGKDRHQWGENTESYREIHCLIKSSSEINVSQILYHAHQRRNTKEHDRVFALIHLFPEFINTGGNDDEQKSLKKWIFRLFCCFTKKERISKKIKIDYNQPLEDLMIKFYGLLAKKDIRILLFGYNPGYKSTIKKYKFLPSWTGVNGMHTYDNSTISFQNYDVVGKTMHVASTYTTNNQFIGEGTFTLREEDLPPSPDDIDDDNNRDEYCLCILVQLPESSETKRIKFDRSYDYLFVQEKGFDEISTKLQQLSRFMEIKKENLCWCHRFGNEYRMATEVYFHDLTDGLDDPTAQYVILSEISFESDNNRRYYPVIKKLQGEEFYKAIGCCKTDSEKDFFSDCNLSKETFLIQ</sequence>